<organism evidence="1 2">
    <name type="scientific">Amycolatopsis alba DSM 44262</name>
    <dbReference type="NCBI Taxonomy" id="1125972"/>
    <lineage>
        <taxon>Bacteria</taxon>
        <taxon>Bacillati</taxon>
        <taxon>Actinomycetota</taxon>
        <taxon>Actinomycetes</taxon>
        <taxon>Pseudonocardiales</taxon>
        <taxon>Pseudonocardiaceae</taxon>
        <taxon>Amycolatopsis</taxon>
    </lineage>
</organism>
<evidence type="ECO:0000313" key="2">
    <source>
        <dbReference type="Proteomes" id="UP000215563"/>
    </source>
</evidence>
<gene>
    <name evidence="1" type="ORF">CFP75_33350</name>
</gene>
<sequence length="60" mass="6562">MPLVRLTTVFDTNLEVCGACGVPKKHHAETCDPAALQRITELEEQLDRELDALLAPTSVT</sequence>
<comment type="caution">
    <text evidence="1">The sequence shown here is derived from an EMBL/GenBank/DDBJ whole genome shotgun (WGS) entry which is preliminary data.</text>
</comment>
<dbReference type="Proteomes" id="UP000215563">
    <property type="component" value="Unassembled WGS sequence"/>
</dbReference>
<proteinExistence type="predicted"/>
<dbReference type="AlphaFoldDB" id="A0A229RDT1"/>
<accession>A0A229RDT1</accession>
<name>A0A229RDT1_AMYAL</name>
<keyword evidence="2" id="KW-1185">Reference proteome</keyword>
<reference evidence="1 2" key="1">
    <citation type="submission" date="2017-07" db="EMBL/GenBank/DDBJ databases">
        <title>Amycolatopsis alba DSM 44262 Genome sequencing and assembly.</title>
        <authorList>
            <person name="Kaur N."/>
            <person name="Mayilraj S."/>
        </authorList>
    </citation>
    <scope>NUCLEOTIDE SEQUENCE [LARGE SCALE GENOMIC DNA]</scope>
    <source>
        <strain evidence="1 2">DSM 44262</strain>
    </source>
</reference>
<evidence type="ECO:0000313" key="1">
    <source>
        <dbReference type="EMBL" id="OXM44810.1"/>
    </source>
</evidence>
<dbReference type="EMBL" id="NMQU01000112">
    <property type="protein sequence ID" value="OXM44810.1"/>
    <property type="molecule type" value="Genomic_DNA"/>
</dbReference>
<protein>
    <submittedName>
        <fullName evidence="1">Uncharacterized protein</fullName>
    </submittedName>
</protein>